<gene>
    <name evidence="1" type="ORF">AKJ09_08993</name>
</gene>
<dbReference type="Proteomes" id="UP000064967">
    <property type="component" value="Chromosome"/>
</dbReference>
<evidence type="ECO:0000313" key="1">
    <source>
        <dbReference type="EMBL" id="AKV02330.1"/>
    </source>
</evidence>
<name>A0A0K1QA95_9BACT</name>
<proteinExistence type="predicted"/>
<evidence type="ECO:0000313" key="2">
    <source>
        <dbReference type="Proteomes" id="UP000064967"/>
    </source>
</evidence>
<dbReference type="KEGG" id="llu:AKJ09_08993"/>
<dbReference type="AlphaFoldDB" id="A0A0K1QA95"/>
<dbReference type="STRING" id="1391654.AKJ09_08993"/>
<dbReference type="RefSeq" id="WP_146653263.1">
    <property type="nucleotide sequence ID" value="NZ_CP012333.1"/>
</dbReference>
<protein>
    <submittedName>
        <fullName evidence="1">Uncharacterized protein</fullName>
    </submittedName>
</protein>
<reference evidence="1 2" key="1">
    <citation type="submission" date="2015-08" db="EMBL/GenBank/DDBJ databases">
        <authorList>
            <person name="Babu N.S."/>
            <person name="Beckwith C.J."/>
            <person name="Beseler K.G."/>
            <person name="Brison A."/>
            <person name="Carone J.V."/>
            <person name="Caskin T.P."/>
            <person name="Diamond M."/>
            <person name="Durham M.E."/>
            <person name="Foxe J.M."/>
            <person name="Go M."/>
            <person name="Henderson B.A."/>
            <person name="Jones I.B."/>
            <person name="McGettigan J.A."/>
            <person name="Micheletti S.J."/>
            <person name="Nasrallah M.E."/>
            <person name="Ortiz D."/>
            <person name="Piller C.R."/>
            <person name="Privatt S.R."/>
            <person name="Schneider S.L."/>
            <person name="Sharp S."/>
            <person name="Smith T.C."/>
            <person name="Stanton J.D."/>
            <person name="Ullery H.E."/>
            <person name="Wilson R.J."/>
            <person name="Serrano M.G."/>
            <person name="Buck G."/>
            <person name="Lee V."/>
            <person name="Wang Y."/>
            <person name="Carvalho R."/>
            <person name="Voegtly L."/>
            <person name="Shi R."/>
            <person name="Duckworth R."/>
            <person name="Johnson A."/>
            <person name="Loviza R."/>
            <person name="Walstead R."/>
            <person name="Shah Z."/>
            <person name="Kiflezghi M."/>
            <person name="Wade K."/>
            <person name="Ball S.L."/>
            <person name="Bradley K.W."/>
            <person name="Asai D.J."/>
            <person name="Bowman C.A."/>
            <person name="Russell D.A."/>
            <person name="Pope W.H."/>
            <person name="Jacobs-Sera D."/>
            <person name="Hendrix R.W."/>
            <person name="Hatfull G.F."/>
        </authorList>
    </citation>
    <scope>NUCLEOTIDE SEQUENCE [LARGE SCALE GENOMIC DNA]</scope>
    <source>
        <strain evidence="1 2">DSM 27648</strain>
    </source>
</reference>
<keyword evidence="2" id="KW-1185">Reference proteome</keyword>
<dbReference type="EMBL" id="CP012333">
    <property type="protein sequence ID" value="AKV02330.1"/>
    <property type="molecule type" value="Genomic_DNA"/>
</dbReference>
<sequence>MTDKMTKALENFDTAQSKASAAQTARDAAVAEYVRNPSDATSDAARTAMRSVDDAQRDLELATALRDAVVSEARAAELAAVRAELAKREAAFNPIDMLTDSDRELAVEIGLLSDRLHSSLVAKQSAIFAEHDAINELRRRTGIPMSNRPSDQTDAAARECARLAWAAQSGSDWKSGVGFFVPPMFAASVAGGTSWNDVRQNVGELADALVARVEARRSAPAKASKTGAVVAKVAATTGVLAMLGTLLAGG</sequence>
<organism evidence="1 2">
    <name type="scientific">Labilithrix luteola</name>
    <dbReference type="NCBI Taxonomy" id="1391654"/>
    <lineage>
        <taxon>Bacteria</taxon>
        <taxon>Pseudomonadati</taxon>
        <taxon>Myxococcota</taxon>
        <taxon>Polyangia</taxon>
        <taxon>Polyangiales</taxon>
        <taxon>Labilitrichaceae</taxon>
        <taxon>Labilithrix</taxon>
    </lineage>
</organism>
<accession>A0A0K1QA95</accession>